<dbReference type="AlphaFoldDB" id="A0A3D8LF72"/>
<evidence type="ECO:0000313" key="6">
    <source>
        <dbReference type="Proteomes" id="UP000256708"/>
    </source>
</evidence>
<organism evidence="5 6">
    <name type="scientific">Pontibacter diazotrophicus</name>
    <dbReference type="NCBI Taxonomy" id="1400979"/>
    <lineage>
        <taxon>Bacteria</taxon>
        <taxon>Pseudomonadati</taxon>
        <taxon>Bacteroidota</taxon>
        <taxon>Cytophagia</taxon>
        <taxon>Cytophagales</taxon>
        <taxon>Hymenobacteraceae</taxon>
        <taxon>Pontibacter</taxon>
    </lineage>
</organism>
<evidence type="ECO:0000256" key="2">
    <source>
        <dbReference type="ARBA" id="ARBA00014031"/>
    </source>
</evidence>
<comment type="function">
    <text evidence="1">May be involved in the biogenesis of curli organelles.</text>
</comment>
<gene>
    <name evidence="5" type="ORF">DXT99_06385</name>
</gene>
<keyword evidence="3 4" id="KW-0732">Signal</keyword>
<feature type="chain" id="PRO_5017664668" description="Curli production assembly/transport component CsgF" evidence="4">
    <location>
        <begin position="21"/>
        <end position="138"/>
    </location>
</feature>
<dbReference type="OrthoDB" id="1443407at2"/>
<dbReference type="EMBL" id="QRGR01000006">
    <property type="protein sequence ID" value="RDV16047.1"/>
    <property type="molecule type" value="Genomic_DNA"/>
</dbReference>
<feature type="signal peptide" evidence="4">
    <location>
        <begin position="1"/>
        <end position="20"/>
    </location>
</feature>
<accession>A0A3D8LF72</accession>
<name>A0A3D8LF72_9BACT</name>
<evidence type="ECO:0000256" key="3">
    <source>
        <dbReference type="ARBA" id="ARBA00022729"/>
    </source>
</evidence>
<evidence type="ECO:0000256" key="1">
    <source>
        <dbReference type="ARBA" id="ARBA00003989"/>
    </source>
</evidence>
<reference evidence="6" key="1">
    <citation type="submission" date="2018-08" db="EMBL/GenBank/DDBJ databases">
        <authorList>
            <person name="Liu Z.-W."/>
            <person name="Du Z.-J."/>
        </authorList>
    </citation>
    <scope>NUCLEOTIDE SEQUENCE [LARGE SCALE GENOMIC DNA]</scope>
    <source>
        <strain evidence="6">H4X</strain>
    </source>
</reference>
<comment type="caution">
    <text evidence="5">The sequence shown here is derived from an EMBL/GenBank/DDBJ whole genome shotgun (WGS) entry which is preliminary data.</text>
</comment>
<dbReference type="InterPro" id="IPR018893">
    <property type="entry name" value="T8SS_CsgF"/>
</dbReference>
<evidence type="ECO:0000313" key="5">
    <source>
        <dbReference type="EMBL" id="RDV16047.1"/>
    </source>
</evidence>
<proteinExistence type="predicted"/>
<evidence type="ECO:0000256" key="4">
    <source>
        <dbReference type="SAM" id="SignalP"/>
    </source>
</evidence>
<dbReference type="Pfam" id="PF10614">
    <property type="entry name" value="CsgF"/>
    <property type="match status" value="1"/>
</dbReference>
<sequence length="138" mass="15287">MKKLFYLLFFCCLLAGNLHAQDLIYQPVNPAFGGDTFNYQWLQSSAQAQDKTTDPNAQVNSLLNRSPLDDFEQNLNRQILNQLSRQLVASQFGEDALEPGSYTVGSYEIDVTEGGSGVNIVIVDIGTGDRTTVTIPYF</sequence>
<protein>
    <recommendedName>
        <fullName evidence="2">Curli production assembly/transport component CsgF</fullName>
    </recommendedName>
</protein>
<keyword evidence="6" id="KW-1185">Reference proteome</keyword>
<dbReference type="Proteomes" id="UP000256708">
    <property type="component" value="Unassembled WGS sequence"/>
</dbReference>
<dbReference type="RefSeq" id="WP_115564760.1">
    <property type="nucleotide sequence ID" value="NZ_QRGR01000006.1"/>
</dbReference>